<dbReference type="Proteomes" id="UP001321473">
    <property type="component" value="Unassembled WGS sequence"/>
</dbReference>
<evidence type="ECO:0000313" key="3">
    <source>
        <dbReference type="Proteomes" id="UP001321473"/>
    </source>
</evidence>
<reference evidence="2 3" key="1">
    <citation type="journal article" date="2023" name="Arcadia Sci">
        <title>De novo assembly of a long-read Amblyomma americanum tick genome.</title>
        <authorList>
            <person name="Chou S."/>
            <person name="Poskanzer K.E."/>
            <person name="Rollins M."/>
            <person name="Thuy-Boun P.S."/>
        </authorList>
    </citation>
    <scope>NUCLEOTIDE SEQUENCE [LARGE SCALE GENOMIC DNA]</scope>
    <source>
        <strain evidence="2">F_SG_1</strain>
        <tissue evidence="2">Salivary glands</tissue>
    </source>
</reference>
<keyword evidence="3" id="KW-1185">Reference proteome</keyword>
<evidence type="ECO:0000313" key="2">
    <source>
        <dbReference type="EMBL" id="KAK8784014.1"/>
    </source>
</evidence>
<dbReference type="EMBL" id="JARKHS020004938">
    <property type="protein sequence ID" value="KAK8784014.1"/>
    <property type="molecule type" value="Genomic_DNA"/>
</dbReference>
<name>A0AAQ4F9Z1_AMBAM</name>
<protein>
    <submittedName>
        <fullName evidence="2">Uncharacterized protein</fullName>
    </submittedName>
</protein>
<dbReference type="AlphaFoldDB" id="A0AAQ4F9Z1"/>
<evidence type="ECO:0000256" key="1">
    <source>
        <dbReference type="SAM" id="MobiDB-lite"/>
    </source>
</evidence>
<feature type="region of interest" description="Disordered" evidence="1">
    <location>
        <begin position="79"/>
        <end position="117"/>
    </location>
</feature>
<sequence>MEHIPSYAIMFPCNRFRNRILVCMVRESVWYGGMAGCSRMVAVFVQRILSLGASTGPGKQPDCDLAAFLASFQHSHRIPKSLKRESVTPQVSDGARNKSRDERGAGGARRTYKMSGS</sequence>
<comment type="caution">
    <text evidence="2">The sequence shown here is derived from an EMBL/GenBank/DDBJ whole genome shotgun (WGS) entry which is preliminary data.</text>
</comment>
<proteinExistence type="predicted"/>
<gene>
    <name evidence="2" type="ORF">V5799_009623</name>
</gene>
<accession>A0AAQ4F9Z1</accession>
<feature type="compositionally biased region" description="Basic and acidic residues" evidence="1">
    <location>
        <begin position="95"/>
        <end position="104"/>
    </location>
</feature>
<organism evidence="2 3">
    <name type="scientific">Amblyomma americanum</name>
    <name type="common">Lone star tick</name>
    <dbReference type="NCBI Taxonomy" id="6943"/>
    <lineage>
        <taxon>Eukaryota</taxon>
        <taxon>Metazoa</taxon>
        <taxon>Ecdysozoa</taxon>
        <taxon>Arthropoda</taxon>
        <taxon>Chelicerata</taxon>
        <taxon>Arachnida</taxon>
        <taxon>Acari</taxon>
        <taxon>Parasitiformes</taxon>
        <taxon>Ixodida</taxon>
        <taxon>Ixodoidea</taxon>
        <taxon>Ixodidae</taxon>
        <taxon>Amblyomminae</taxon>
        <taxon>Amblyomma</taxon>
    </lineage>
</organism>